<sequence length="252" mass="26809">MPPLVTLPASPAVHRHDLPVLLATLLAVLAWDASGLDLAVMRLLGDAGGFPLRQAWWTRSLLHDGGRWLGWMLLALLAFDAWRPLLAGPSRAERCRWLAVTLAAALLVPGLKRISRTSCPWDLAEFGAQAATPVLHVSHWAWGVFDGGAGHCFPSGHAAGAFCFLSGYFLLRAHRPRLARVWLAGTLLAGVLFGLAQTLRGAHYPSHTLWSAWLCAALCVAAQRSATASAADSTSGAMALPISTIDATRSGS</sequence>
<evidence type="ECO:0000313" key="5">
    <source>
        <dbReference type="Proteomes" id="UP001549111"/>
    </source>
</evidence>
<dbReference type="CDD" id="cd03396">
    <property type="entry name" value="PAP2_like_6"/>
    <property type="match status" value="1"/>
</dbReference>
<reference evidence="2 5" key="2">
    <citation type="submission" date="2024-06" db="EMBL/GenBank/DDBJ databases">
        <title>Genomic Encyclopedia of Type Strains, Phase IV (KMG-IV): sequencing the most valuable type-strain genomes for metagenomic binning, comparative biology and taxonomic classification.</title>
        <authorList>
            <person name="Goeker M."/>
        </authorList>
    </citation>
    <scope>NUCLEOTIDE SEQUENCE [LARGE SCALE GENOMIC DNA]</scope>
    <source>
        <strain evidence="2 5">D-501</strain>
    </source>
</reference>
<dbReference type="EMBL" id="JBEPLS010000015">
    <property type="protein sequence ID" value="MET3605319.1"/>
    <property type="molecule type" value="Genomic_DNA"/>
</dbReference>
<evidence type="ECO:0000313" key="4">
    <source>
        <dbReference type="Proteomes" id="UP000323522"/>
    </source>
</evidence>
<evidence type="ECO:0000259" key="1">
    <source>
        <dbReference type="Pfam" id="PF01569"/>
    </source>
</evidence>
<dbReference type="OrthoDB" id="7348799at2"/>
<dbReference type="Pfam" id="PF01569">
    <property type="entry name" value="PAP2"/>
    <property type="match status" value="1"/>
</dbReference>
<reference evidence="3 4" key="1">
    <citation type="submission" date="2019-02" db="EMBL/GenBank/DDBJ databases">
        <title>Complete Genome Sequence and Methylome Analysis of Sphaerotilus natans subsp. sulfidivorans D-507.</title>
        <authorList>
            <person name="Fomenkov A."/>
            <person name="Gridneva E."/>
            <person name="Smolyakov D."/>
            <person name="Dubinina G."/>
            <person name="Vincze T."/>
            <person name="Grabovich M."/>
            <person name="Roberts R.J."/>
        </authorList>
    </citation>
    <scope>NUCLEOTIDE SEQUENCE [LARGE SCALE GENOMIC DNA]</scope>
    <source>
        <strain evidence="3 4">D-507</strain>
    </source>
</reference>
<keyword evidence="5" id="KW-1185">Reference proteome</keyword>
<dbReference type="Proteomes" id="UP001549111">
    <property type="component" value="Unassembled WGS sequence"/>
</dbReference>
<dbReference type="InterPro" id="IPR000326">
    <property type="entry name" value="PAP2/HPO"/>
</dbReference>
<evidence type="ECO:0000313" key="3">
    <source>
        <dbReference type="EMBL" id="QEN02429.1"/>
    </source>
</evidence>
<dbReference type="AlphaFoldDB" id="A0A5C1Q678"/>
<organism evidence="3 4">
    <name type="scientific">Sphaerotilus sulfidivorans</name>
    <dbReference type="NCBI Taxonomy" id="639200"/>
    <lineage>
        <taxon>Bacteria</taxon>
        <taxon>Pseudomonadati</taxon>
        <taxon>Pseudomonadota</taxon>
        <taxon>Betaproteobacteria</taxon>
        <taxon>Burkholderiales</taxon>
        <taxon>Sphaerotilaceae</taxon>
        <taxon>Sphaerotilus</taxon>
    </lineage>
</organism>
<protein>
    <submittedName>
        <fullName evidence="2">Membrane-associated PAP2 superfamily phosphatase</fullName>
    </submittedName>
    <submittedName>
        <fullName evidence="3">Phosphatase PAP2 family protein</fullName>
    </submittedName>
</protein>
<accession>A0A5C1Q678</accession>
<dbReference type="RefSeq" id="WP_149505055.1">
    <property type="nucleotide sequence ID" value="NZ_CP035708.1"/>
</dbReference>
<name>A0A5C1Q678_9BURK</name>
<evidence type="ECO:0000313" key="2">
    <source>
        <dbReference type="EMBL" id="MET3605319.1"/>
    </source>
</evidence>
<dbReference type="KEGG" id="snn:EWH46_17810"/>
<dbReference type="EMBL" id="CP035708">
    <property type="protein sequence ID" value="QEN02429.1"/>
    <property type="molecule type" value="Genomic_DNA"/>
</dbReference>
<proteinExistence type="predicted"/>
<gene>
    <name evidence="2" type="ORF">ABIC99_003148</name>
    <name evidence="3" type="ORF">EWH46_17810</name>
</gene>
<dbReference type="Proteomes" id="UP000323522">
    <property type="component" value="Chromosome"/>
</dbReference>
<feature type="domain" description="Phosphatidic acid phosphatase type 2/haloperoxidase" evidence="1">
    <location>
        <begin position="98"/>
        <end position="222"/>
    </location>
</feature>
<dbReference type="Gene3D" id="1.20.144.10">
    <property type="entry name" value="Phosphatidic acid phosphatase type 2/haloperoxidase"/>
    <property type="match status" value="1"/>
</dbReference>
<dbReference type="InterPro" id="IPR036938">
    <property type="entry name" value="PAP2/HPO_sf"/>
</dbReference>
<dbReference type="SUPFAM" id="SSF48317">
    <property type="entry name" value="Acid phosphatase/Vanadium-dependent haloperoxidase"/>
    <property type="match status" value="1"/>
</dbReference>